<protein>
    <submittedName>
        <fullName evidence="2">Uncharacterized protein</fullName>
    </submittedName>
</protein>
<dbReference type="OrthoDB" id="2818448at2759"/>
<accession>A0A8A3P9C0</accession>
<dbReference type="PROSITE" id="PS51257">
    <property type="entry name" value="PROKAR_LIPOPROTEIN"/>
    <property type="match status" value="1"/>
</dbReference>
<gene>
    <name evidence="2" type="ORF">DSL72_000146</name>
</gene>
<reference evidence="2" key="1">
    <citation type="submission" date="2020-10" db="EMBL/GenBank/DDBJ databases">
        <title>Genome Sequence of Monilinia vaccinii-corymbosi Sheds Light on Mummy Berry Disease Infection of Blueberry and Mating Type.</title>
        <authorList>
            <person name="Yow A.G."/>
            <person name="Zhang Y."/>
            <person name="Bansal K."/>
            <person name="Eacker S.M."/>
            <person name="Sullivan S."/>
            <person name="Liachko I."/>
            <person name="Cubeta M.A."/>
            <person name="Rollins J.A."/>
            <person name="Ashrafi H."/>
        </authorList>
    </citation>
    <scope>NUCLEOTIDE SEQUENCE</scope>
    <source>
        <strain evidence="2">RL-1</strain>
    </source>
</reference>
<sequence>MVKFASLALFVLSNVLAVQACTWCQCLFLDSSHCCVMVDVEQGSLHCQTACMNAHRFDSFTDGINVGTPCAAGGSYKCVSGFTAQDRVPCFNPKK</sequence>
<dbReference type="AlphaFoldDB" id="A0A8A3P9C0"/>
<proteinExistence type="predicted"/>
<dbReference type="EMBL" id="CP063406">
    <property type="protein sequence ID" value="QSZ30589.1"/>
    <property type="molecule type" value="Genomic_DNA"/>
</dbReference>
<organism evidence="2 3">
    <name type="scientific">Monilinia vaccinii-corymbosi</name>
    <dbReference type="NCBI Taxonomy" id="61207"/>
    <lineage>
        <taxon>Eukaryota</taxon>
        <taxon>Fungi</taxon>
        <taxon>Dikarya</taxon>
        <taxon>Ascomycota</taxon>
        <taxon>Pezizomycotina</taxon>
        <taxon>Leotiomycetes</taxon>
        <taxon>Helotiales</taxon>
        <taxon>Sclerotiniaceae</taxon>
        <taxon>Monilinia</taxon>
    </lineage>
</organism>
<evidence type="ECO:0000256" key="1">
    <source>
        <dbReference type="SAM" id="SignalP"/>
    </source>
</evidence>
<keyword evidence="1" id="KW-0732">Signal</keyword>
<keyword evidence="3" id="KW-1185">Reference proteome</keyword>
<feature type="chain" id="PRO_5032309721" evidence="1">
    <location>
        <begin position="21"/>
        <end position="95"/>
    </location>
</feature>
<evidence type="ECO:0000313" key="3">
    <source>
        <dbReference type="Proteomes" id="UP000672032"/>
    </source>
</evidence>
<evidence type="ECO:0000313" key="2">
    <source>
        <dbReference type="EMBL" id="QSZ30589.1"/>
    </source>
</evidence>
<feature type="signal peptide" evidence="1">
    <location>
        <begin position="1"/>
        <end position="20"/>
    </location>
</feature>
<name>A0A8A3P9C0_9HELO</name>
<dbReference type="Proteomes" id="UP000672032">
    <property type="component" value="Chromosome 2"/>
</dbReference>